<name>A0A5C4R9W3_9RHOB</name>
<dbReference type="PANTHER" id="PTHR37089:SF4">
    <property type="entry name" value="EXPORTED PROTEIN"/>
    <property type="match status" value="1"/>
</dbReference>
<evidence type="ECO:0000259" key="2">
    <source>
        <dbReference type="Pfam" id="PF05229"/>
    </source>
</evidence>
<gene>
    <name evidence="3" type="ORF">FHD67_03900</name>
</gene>
<accession>A0A5C4R9W3</accession>
<dbReference type="InterPro" id="IPR053167">
    <property type="entry name" value="Spore_coat_component"/>
</dbReference>
<dbReference type="RefSeq" id="WP_139597874.1">
    <property type="nucleotide sequence ID" value="NZ_VDDC01000007.1"/>
</dbReference>
<dbReference type="InterPro" id="IPR007893">
    <property type="entry name" value="Spore_coat_U/FanG"/>
</dbReference>
<feature type="signal peptide" evidence="1">
    <location>
        <begin position="1"/>
        <end position="22"/>
    </location>
</feature>
<evidence type="ECO:0000256" key="1">
    <source>
        <dbReference type="SAM" id="SignalP"/>
    </source>
</evidence>
<dbReference type="Proteomes" id="UP000304880">
    <property type="component" value="Unassembled WGS sequence"/>
</dbReference>
<dbReference type="AlphaFoldDB" id="A0A5C4R9W3"/>
<evidence type="ECO:0000313" key="3">
    <source>
        <dbReference type="EMBL" id="TNH40766.1"/>
    </source>
</evidence>
<feature type="domain" description="Spore coat protein U/FanG" evidence="2">
    <location>
        <begin position="27"/>
        <end position="160"/>
    </location>
</feature>
<evidence type="ECO:0000313" key="4">
    <source>
        <dbReference type="Proteomes" id="UP000304880"/>
    </source>
</evidence>
<sequence>MTQEIFPTILAVIAFSATAPLAQTVTTDSFDVRITIVAECEITSTETLDFGTQGVLGTDVDATATMEVTCTDTTPYDIGLNEGLGAGATTSVRQMTSGGETIAYALFQDAGRVTNWGNAVGADTQPATGTGDAQSFTVFGRVLAQATPAPGTYTDTVTVTVTY</sequence>
<proteinExistence type="predicted"/>
<dbReference type="Pfam" id="PF05229">
    <property type="entry name" value="SCPU"/>
    <property type="match status" value="1"/>
</dbReference>
<dbReference type="SMART" id="SM00972">
    <property type="entry name" value="SCPU"/>
    <property type="match status" value="1"/>
</dbReference>
<organism evidence="3 4">
    <name type="scientific">Paracoccus haeundaensis</name>
    <dbReference type="NCBI Taxonomy" id="225362"/>
    <lineage>
        <taxon>Bacteria</taxon>
        <taxon>Pseudomonadati</taxon>
        <taxon>Pseudomonadota</taxon>
        <taxon>Alphaproteobacteria</taxon>
        <taxon>Rhodobacterales</taxon>
        <taxon>Paracoccaceae</taxon>
        <taxon>Paracoccus</taxon>
    </lineage>
</organism>
<feature type="chain" id="PRO_5022882636" evidence="1">
    <location>
        <begin position="23"/>
        <end position="163"/>
    </location>
</feature>
<keyword evidence="4" id="KW-1185">Reference proteome</keyword>
<dbReference type="EMBL" id="VDDC01000007">
    <property type="protein sequence ID" value="TNH40766.1"/>
    <property type="molecule type" value="Genomic_DNA"/>
</dbReference>
<dbReference type="PANTHER" id="PTHR37089">
    <property type="entry name" value="PROTEIN U-RELATED"/>
    <property type="match status" value="1"/>
</dbReference>
<reference evidence="3 4" key="1">
    <citation type="submission" date="2019-06" db="EMBL/GenBank/DDBJ databases">
        <authorList>
            <person name="Li J."/>
        </authorList>
    </citation>
    <scope>NUCLEOTIDE SEQUENCE [LARGE SCALE GENOMIC DNA]</scope>
    <source>
        <strain evidence="3 4">CGMCC 1.8012</strain>
    </source>
</reference>
<protein>
    <submittedName>
        <fullName evidence="3">Spore coat U domain-containing protein</fullName>
    </submittedName>
</protein>
<comment type="caution">
    <text evidence="3">The sequence shown here is derived from an EMBL/GenBank/DDBJ whole genome shotgun (WGS) entry which is preliminary data.</text>
</comment>
<keyword evidence="1" id="KW-0732">Signal</keyword>